<feature type="region of interest" description="Disordered" evidence="1">
    <location>
        <begin position="414"/>
        <end position="477"/>
    </location>
</feature>
<dbReference type="WBParaSite" id="jg21487.1">
    <property type="protein sequence ID" value="jg21487.1"/>
    <property type="gene ID" value="jg21487"/>
</dbReference>
<dbReference type="InterPro" id="IPR009060">
    <property type="entry name" value="UBA-like_sf"/>
</dbReference>
<evidence type="ECO:0000256" key="1">
    <source>
        <dbReference type="SAM" id="MobiDB-lite"/>
    </source>
</evidence>
<keyword evidence="2" id="KW-1185">Reference proteome</keyword>
<feature type="region of interest" description="Disordered" evidence="1">
    <location>
        <begin position="493"/>
        <end position="539"/>
    </location>
</feature>
<organism evidence="2 3">
    <name type="scientific">Ditylenchus dipsaci</name>
    <dbReference type="NCBI Taxonomy" id="166011"/>
    <lineage>
        <taxon>Eukaryota</taxon>
        <taxon>Metazoa</taxon>
        <taxon>Ecdysozoa</taxon>
        <taxon>Nematoda</taxon>
        <taxon>Chromadorea</taxon>
        <taxon>Rhabditida</taxon>
        <taxon>Tylenchina</taxon>
        <taxon>Tylenchomorpha</taxon>
        <taxon>Sphaerularioidea</taxon>
        <taxon>Anguinidae</taxon>
        <taxon>Anguininae</taxon>
        <taxon>Ditylenchus</taxon>
    </lineage>
</organism>
<dbReference type="PANTHER" id="PTHR36649">
    <property type="entry name" value="UBIQUITIN-LIKE DOMAIN-CONTAINING PROTEIN"/>
    <property type="match status" value="1"/>
</dbReference>
<feature type="compositionally biased region" description="Basic and acidic residues" evidence="1">
    <location>
        <begin position="518"/>
        <end position="539"/>
    </location>
</feature>
<dbReference type="AlphaFoldDB" id="A0A915DNL5"/>
<feature type="compositionally biased region" description="Polar residues" evidence="1">
    <location>
        <begin position="450"/>
        <end position="469"/>
    </location>
</feature>
<dbReference type="Gene3D" id="1.10.8.10">
    <property type="entry name" value="DNA helicase RuvA subunit, C-terminal domain"/>
    <property type="match status" value="1"/>
</dbReference>
<protein>
    <submittedName>
        <fullName evidence="3">PARP catalytic domain-containing protein</fullName>
    </submittedName>
</protein>
<sequence length="539" mass="61108">MEVMASKRPEGSQEPEVTQVPKFIQVPEVTLAPIVAEIGNVSGVMEVVQNAPLIVPLTKNEMIRKVVEFTNCSEMVAKAALINSNNNSDEAINFVLDRILPRKPPNQIQANNFRAISSLEEAGQSTKLRETCNYKIAIEKELTKSFLHDYMLDRIVQDYVAEKEDAQELTNYFDSRWNRYFREDFNGRVDSKALVADPPLKGGKPYTKPYGCMRYAISVVGKYPPNDHWLGGNGVPNEEEWPVAYHGTKEVNVLDILVNGFKLEKGKRFTYGKGIYCTPDPRIALEFASDYKFQNEKFKLILQNRVDPKRLQIVMKSYPSENEEYWIVPDGNAIRPYAICVYDQKADIRHFALSAQLQQYHLHNHPQAPMFLRSQASGPRNSTDVHLMQYQSSSDKSKSKGSNNLNRYRRLLASQEESEKQKSSKLPRSKPPTTKYSKQESNEYNGMAGPSTSSILNATSSTNTEQPLSNRRKATTRRLYHINKFSSVLQKNGEFSNTVPRDQPSSVNTTGPADSEVLELKNRESDGSEADNKSRSQQQ</sequence>
<dbReference type="SUPFAM" id="SSF56399">
    <property type="entry name" value="ADP-ribosylation"/>
    <property type="match status" value="1"/>
</dbReference>
<evidence type="ECO:0000313" key="3">
    <source>
        <dbReference type="WBParaSite" id="jg21487.1"/>
    </source>
</evidence>
<accession>A0A915DNL5</accession>
<name>A0A915DNL5_9BILA</name>
<evidence type="ECO:0000313" key="2">
    <source>
        <dbReference type="Proteomes" id="UP000887574"/>
    </source>
</evidence>
<dbReference type="Gene3D" id="3.90.228.10">
    <property type="match status" value="1"/>
</dbReference>
<feature type="compositionally biased region" description="Polar residues" evidence="1">
    <location>
        <begin position="493"/>
        <end position="512"/>
    </location>
</feature>
<reference evidence="3" key="1">
    <citation type="submission" date="2022-11" db="UniProtKB">
        <authorList>
            <consortium name="WormBaseParasite"/>
        </authorList>
    </citation>
    <scope>IDENTIFICATION</scope>
</reference>
<proteinExistence type="predicted"/>
<dbReference type="Proteomes" id="UP000887574">
    <property type="component" value="Unplaced"/>
</dbReference>
<dbReference type="PANTHER" id="PTHR36649:SF28">
    <property type="entry name" value="UBIQUITIN-LIKE DOMAIN-CONTAINING PROTEIN"/>
    <property type="match status" value="1"/>
</dbReference>
<dbReference type="SUPFAM" id="SSF46934">
    <property type="entry name" value="UBA-like"/>
    <property type="match status" value="1"/>
</dbReference>